<proteinExistence type="predicted"/>
<evidence type="ECO:0000313" key="3">
    <source>
        <dbReference type="Proteomes" id="UP001432222"/>
    </source>
</evidence>
<dbReference type="PANTHER" id="PTHR42793:SF1">
    <property type="entry name" value="PEPTIDYL-LYSINE N-ACETYLTRANSFERASE PATZ"/>
    <property type="match status" value="1"/>
</dbReference>
<dbReference type="Gene3D" id="3.30.470.20">
    <property type="entry name" value="ATP-grasp fold, B domain"/>
    <property type="match status" value="1"/>
</dbReference>
<reference evidence="2" key="1">
    <citation type="submission" date="2022-10" db="EMBL/GenBank/DDBJ databases">
        <title>The complete genomes of actinobacterial strains from the NBC collection.</title>
        <authorList>
            <person name="Joergensen T.S."/>
            <person name="Alvarez Arevalo M."/>
            <person name="Sterndorff E.B."/>
            <person name="Faurdal D."/>
            <person name="Vuksanovic O."/>
            <person name="Mourched A.-S."/>
            <person name="Charusanti P."/>
            <person name="Shaw S."/>
            <person name="Blin K."/>
            <person name="Weber T."/>
        </authorList>
    </citation>
    <scope>NUCLEOTIDE SEQUENCE</scope>
    <source>
        <strain evidence="2">NBC_00222</strain>
    </source>
</reference>
<dbReference type="GO" id="GO:0016874">
    <property type="term" value="F:ligase activity"/>
    <property type="evidence" value="ECO:0007669"/>
    <property type="project" value="UniProtKB-KW"/>
</dbReference>
<organism evidence="2 3">
    <name type="scientific">Kitasatospora purpeofusca</name>
    <dbReference type="NCBI Taxonomy" id="67352"/>
    <lineage>
        <taxon>Bacteria</taxon>
        <taxon>Bacillati</taxon>
        <taxon>Actinomycetota</taxon>
        <taxon>Actinomycetes</taxon>
        <taxon>Kitasatosporales</taxon>
        <taxon>Streptomycetaceae</taxon>
        <taxon>Kitasatospora</taxon>
    </lineage>
</organism>
<sequence length="114" mass="12021">MPLPGRVGSPGSVGGCSVRDSHDLTTMVTELRGAPMLAGHGGAPPVDLAAVRDVLARVSRLATDLPQLVEADLNPLIARPDGAVCVDARVRLEPRPPFDPYLRRLRRPAAAQEG</sequence>
<dbReference type="PANTHER" id="PTHR42793">
    <property type="entry name" value="COA BINDING DOMAIN CONTAINING PROTEIN"/>
    <property type="match status" value="1"/>
</dbReference>
<dbReference type="SUPFAM" id="SSF56059">
    <property type="entry name" value="Glutathione synthetase ATP-binding domain-like"/>
    <property type="match status" value="1"/>
</dbReference>
<evidence type="ECO:0000256" key="1">
    <source>
        <dbReference type="SAM" id="MobiDB-lite"/>
    </source>
</evidence>
<keyword evidence="3" id="KW-1185">Reference proteome</keyword>
<accession>A0ABZ1UAK0</accession>
<dbReference type="Proteomes" id="UP001432222">
    <property type="component" value="Chromosome"/>
</dbReference>
<dbReference type="RefSeq" id="WP_328958746.1">
    <property type="nucleotide sequence ID" value="NZ_CP108110.1"/>
</dbReference>
<feature type="region of interest" description="Disordered" evidence="1">
    <location>
        <begin position="1"/>
        <end position="20"/>
    </location>
</feature>
<dbReference type="EMBL" id="CP108110">
    <property type="protein sequence ID" value="WUQ88195.1"/>
    <property type="molecule type" value="Genomic_DNA"/>
</dbReference>
<name>A0ABZ1UAK0_9ACTN</name>
<gene>
    <name evidence="2" type="ORF">OHA16_37535</name>
</gene>
<evidence type="ECO:0000313" key="2">
    <source>
        <dbReference type="EMBL" id="WUQ88195.1"/>
    </source>
</evidence>
<keyword evidence="2" id="KW-0436">Ligase</keyword>
<protein>
    <submittedName>
        <fullName evidence="2">Acetate--CoA ligase family protein</fullName>
    </submittedName>
</protein>
<feature type="compositionally biased region" description="Low complexity" evidence="1">
    <location>
        <begin position="1"/>
        <end position="18"/>
    </location>
</feature>
<dbReference type="Pfam" id="PF13549">
    <property type="entry name" value="ATP-grasp_5"/>
    <property type="match status" value="1"/>
</dbReference>